<organism evidence="1 2">
    <name type="scientific">Bacteroides acidifaciens</name>
    <dbReference type="NCBI Taxonomy" id="85831"/>
    <lineage>
        <taxon>Bacteria</taxon>
        <taxon>Pseudomonadati</taxon>
        <taxon>Bacteroidota</taxon>
        <taxon>Bacteroidia</taxon>
        <taxon>Bacteroidales</taxon>
        <taxon>Bacteroidaceae</taxon>
        <taxon>Bacteroides</taxon>
    </lineage>
</organism>
<evidence type="ECO:0000313" key="2">
    <source>
        <dbReference type="Proteomes" id="UP000491181"/>
    </source>
</evidence>
<evidence type="ECO:0000313" key="1">
    <source>
        <dbReference type="EMBL" id="GFH88308.1"/>
    </source>
</evidence>
<dbReference type="Proteomes" id="UP000491181">
    <property type="component" value="Unassembled WGS sequence"/>
</dbReference>
<name>A0A7J0A7L4_9BACE</name>
<dbReference type="EMBL" id="BLLS01000184">
    <property type="protein sequence ID" value="GFH88308.1"/>
    <property type="molecule type" value="Genomic_DNA"/>
</dbReference>
<proteinExistence type="predicted"/>
<dbReference type="AlphaFoldDB" id="A0A7J0A7L4"/>
<comment type="caution">
    <text evidence="1">The sequence shown here is derived from an EMBL/GenBank/DDBJ whole genome shotgun (WGS) entry which is preliminary data.</text>
</comment>
<accession>A0A7J0A7L4</accession>
<sequence>MGTEDKQMRKERNLRYQMRKKGYRFNREQRVAVLPEDSKNRSAVQEKRLRILGYEFQYNMFQTI</sequence>
<dbReference type="RefSeq" id="WP_172479445.1">
    <property type="nucleotide sequence ID" value="NZ_BLLS01000184.1"/>
</dbReference>
<gene>
    <name evidence="1" type="ORF">IMSAGC001_03750</name>
</gene>
<reference evidence="1 2" key="1">
    <citation type="journal article" date="2020" name="Microbiome">
        <title>Single-cell genomics of uncultured bacteria reveals dietary fiber responders in the mouse gut microbiota.</title>
        <authorList>
            <person name="Chijiiwa R."/>
            <person name="Hosokawa M."/>
            <person name="Kogawa M."/>
            <person name="Nishikawa Y."/>
            <person name="Ide K."/>
            <person name="Sakanashi C."/>
            <person name="Takahashi K."/>
            <person name="Takeyama H."/>
        </authorList>
    </citation>
    <scope>NUCLEOTIDE SEQUENCE [LARGE SCALE GENOMIC DNA]</scope>
    <source>
        <strain evidence="1">IMSAGC_001</strain>
    </source>
</reference>
<protein>
    <submittedName>
        <fullName evidence="1">Uncharacterized protein</fullName>
    </submittedName>
</protein>